<organism evidence="1 2">
    <name type="scientific">Batillaria attramentaria</name>
    <dbReference type="NCBI Taxonomy" id="370345"/>
    <lineage>
        <taxon>Eukaryota</taxon>
        <taxon>Metazoa</taxon>
        <taxon>Spiralia</taxon>
        <taxon>Lophotrochozoa</taxon>
        <taxon>Mollusca</taxon>
        <taxon>Gastropoda</taxon>
        <taxon>Caenogastropoda</taxon>
        <taxon>Sorbeoconcha</taxon>
        <taxon>Cerithioidea</taxon>
        <taxon>Batillariidae</taxon>
        <taxon>Batillaria</taxon>
    </lineage>
</organism>
<feature type="non-terminal residue" evidence="1">
    <location>
        <position position="50"/>
    </location>
</feature>
<protein>
    <submittedName>
        <fullName evidence="1">Uncharacterized protein</fullName>
    </submittedName>
</protein>
<evidence type="ECO:0000313" key="2">
    <source>
        <dbReference type="Proteomes" id="UP001519460"/>
    </source>
</evidence>
<proteinExistence type="predicted"/>
<dbReference type="EMBL" id="JACVVK020000495">
    <property type="protein sequence ID" value="KAK7471371.1"/>
    <property type="molecule type" value="Genomic_DNA"/>
</dbReference>
<gene>
    <name evidence="1" type="ORF">BaRGS_00035977</name>
</gene>
<sequence>MGVGSPMPGNWTLNLTLFDISIKPQTICILSESFLESIFCTRVSQRDHEY</sequence>
<name>A0ABD0JD27_9CAEN</name>
<accession>A0ABD0JD27</accession>
<keyword evidence="2" id="KW-1185">Reference proteome</keyword>
<evidence type="ECO:0000313" key="1">
    <source>
        <dbReference type="EMBL" id="KAK7471371.1"/>
    </source>
</evidence>
<dbReference type="AlphaFoldDB" id="A0ABD0JD27"/>
<comment type="caution">
    <text evidence="1">The sequence shown here is derived from an EMBL/GenBank/DDBJ whole genome shotgun (WGS) entry which is preliminary data.</text>
</comment>
<reference evidence="1 2" key="1">
    <citation type="journal article" date="2023" name="Sci. Data">
        <title>Genome assembly of the Korean intertidal mud-creeper Batillaria attramentaria.</title>
        <authorList>
            <person name="Patra A.K."/>
            <person name="Ho P.T."/>
            <person name="Jun S."/>
            <person name="Lee S.J."/>
            <person name="Kim Y."/>
            <person name="Won Y.J."/>
        </authorList>
    </citation>
    <scope>NUCLEOTIDE SEQUENCE [LARGE SCALE GENOMIC DNA]</scope>
    <source>
        <strain evidence="1">Wonlab-2016</strain>
    </source>
</reference>
<dbReference type="Proteomes" id="UP001519460">
    <property type="component" value="Unassembled WGS sequence"/>
</dbReference>